<dbReference type="Proteomes" id="UP000574067">
    <property type="component" value="Unassembled WGS sequence"/>
</dbReference>
<dbReference type="SUPFAM" id="SSF53448">
    <property type="entry name" value="Nucleotide-diphospho-sugar transferases"/>
    <property type="match status" value="1"/>
</dbReference>
<sequence>MPVKPPASASKTTEHAAHEASLERVELSVIVVNWNGGELLRECIASLQRCLKDFPAEWEAIVVDNGSTDDSMQKICGLPCVVTVLNGGNFGFGRACNIGAQHARGRHLLFLNPDCEVHPGSIERCLAELQKPGIGACGIALTDESGHISRTCHRFPSLLSFSSRIFGLKFLLRGRSHGPMLDWDHSHDADVDHIIGAFYMVRHDTFKKLEGFDERFFVYLEDLDLSLRVKKNGGRIRFLASPPSFHVGGGVSRQIKALRLFYSTRSRILYAYKHFPRWQAHLHLLLTLLVEPVARTGHALLQRSMASWKESLVGLGLVWLDLPNILRTLKRSDGAGQG</sequence>
<reference evidence="2 3" key="1">
    <citation type="submission" date="2020-04" db="EMBL/GenBank/DDBJ databases">
        <title>Azohydromonas sp. isolated from soil.</title>
        <authorList>
            <person name="Dahal R.H."/>
        </authorList>
    </citation>
    <scope>NUCLEOTIDE SEQUENCE [LARGE SCALE GENOMIC DNA]</scope>
    <source>
        <strain evidence="2 3">G-1-1-14</strain>
    </source>
</reference>
<dbReference type="EMBL" id="JABBFW010000005">
    <property type="protein sequence ID" value="NML15083.1"/>
    <property type="molecule type" value="Genomic_DNA"/>
</dbReference>
<comment type="caution">
    <text evidence="2">The sequence shown here is derived from an EMBL/GenBank/DDBJ whole genome shotgun (WGS) entry which is preliminary data.</text>
</comment>
<dbReference type="PANTHER" id="PTHR43179:SF7">
    <property type="entry name" value="RHAMNOSYLTRANSFERASE WBBL"/>
    <property type="match status" value="1"/>
</dbReference>
<dbReference type="InterPro" id="IPR029044">
    <property type="entry name" value="Nucleotide-diphossugar_trans"/>
</dbReference>
<dbReference type="GO" id="GO:0016740">
    <property type="term" value="F:transferase activity"/>
    <property type="evidence" value="ECO:0007669"/>
    <property type="project" value="UniProtKB-KW"/>
</dbReference>
<gene>
    <name evidence="2" type="ORF">HHL10_08845</name>
</gene>
<proteinExistence type="predicted"/>
<protein>
    <submittedName>
        <fullName evidence="2">Glycosyltransferase family 2 protein</fullName>
    </submittedName>
</protein>
<keyword evidence="3" id="KW-1185">Reference proteome</keyword>
<dbReference type="Gene3D" id="3.90.550.10">
    <property type="entry name" value="Spore Coat Polysaccharide Biosynthesis Protein SpsA, Chain A"/>
    <property type="match status" value="1"/>
</dbReference>
<evidence type="ECO:0000259" key="1">
    <source>
        <dbReference type="Pfam" id="PF00535"/>
    </source>
</evidence>
<dbReference type="CDD" id="cd04186">
    <property type="entry name" value="GT_2_like_c"/>
    <property type="match status" value="1"/>
</dbReference>
<evidence type="ECO:0000313" key="3">
    <source>
        <dbReference type="Proteomes" id="UP000574067"/>
    </source>
</evidence>
<organism evidence="2 3">
    <name type="scientific">Azohydromonas caseinilytica</name>
    <dbReference type="NCBI Taxonomy" id="2728836"/>
    <lineage>
        <taxon>Bacteria</taxon>
        <taxon>Pseudomonadati</taxon>
        <taxon>Pseudomonadota</taxon>
        <taxon>Betaproteobacteria</taxon>
        <taxon>Burkholderiales</taxon>
        <taxon>Sphaerotilaceae</taxon>
        <taxon>Azohydromonas</taxon>
    </lineage>
</organism>
<dbReference type="InterPro" id="IPR001173">
    <property type="entry name" value="Glyco_trans_2-like"/>
</dbReference>
<accession>A0A848F9T8</accession>
<evidence type="ECO:0000313" key="2">
    <source>
        <dbReference type="EMBL" id="NML15083.1"/>
    </source>
</evidence>
<keyword evidence="2" id="KW-0808">Transferase</keyword>
<feature type="domain" description="Glycosyltransferase 2-like" evidence="1">
    <location>
        <begin position="28"/>
        <end position="139"/>
    </location>
</feature>
<dbReference type="AlphaFoldDB" id="A0A848F9T8"/>
<dbReference type="RefSeq" id="WP_169159998.1">
    <property type="nucleotide sequence ID" value="NZ_JABBFW010000005.1"/>
</dbReference>
<dbReference type="PANTHER" id="PTHR43179">
    <property type="entry name" value="RHAMNOSYLTRANSFERASE WBBL"/>
    <property type="match status" value="1"/>
</dbReference>
<name>A0A848F9T8_9BURK</name>
<dbReference type="Pfam" id="PF00535">
    <property type="entry name" value="Glycos_transf_2"/>
    <property type="match status" value="1"/>
</dbReference>